<keyword evidence="4" id="KW-1185">Reference proteome</keyword>
<gene>
    <name evidence="3" type="ORF">SAMN02745225_00244</name>
</gene>
<dbReference type="GO" id="GO:0016616">
    <property type="term" value="F:oxidoreductase activity, acting on the CH-OH group of donors, NAD or NADP as acceptor"/>
    <property type="evidence" value="ECO:0007669"/>
    <property type="project" value="TreeGrafter"/>
</dbReference>
<dbReference type="Gene3D" id="3.40.50.720">
    <property type="entry name" value="NAD(P)-binding Rossmann-like Domain"/>
    <property type="match status" value="1"/>
</dbReference>
<dbReference type="AlphaFoldDB" id="A0A1M4SEQ6"/>
<accession>A0A1M4SEQ6</accession>
<dbReference type="RefSeq" id="WP_072787938.1">
    <property type="nucleotide sequence ID" value="NZ_FQUL01000002.1"/>
</dbReference>
<dbReference type="InterPro" id="IPR036291">
    <property type="entry name" value="NAD(P)-bd_dom_sf"/>
</dbReference>
<dbReference type="NCBIfam" id="NF005559">
    <property type="entry name" value="PRK07231.1"/>
    <property type="match status" value="1"/>
</dbReference>
<dbReference type="InterPro" id="IPR002347">
    <property type="entry name" value="SDR_fam"/>
</dbReference>
<evidence type="ECO:0000256" key="2">
    <source>
        <dbReference type="ARBA" id="ARBA00023002"/>
    </source>
</evidence>
<dbReference type="PANTHER" id="PTHR42760:SF132">
    <property type="entry name" value="SHORT-CHAIN DEHYDROGENASE_REDUCTASE FAMILY PROTEIN"/>
    <property type="match status" value="1"/>
</dbReference>
<dbReference type="SUPFAM" id="SSF51735">
    <property type="entry name" value="NAD(P)-binding Rossmann-fold domains"/>
    <property type="match status" value="1"/>
</dbReference>
<comment type="similarity">
    <text evidence="1">Belongs to the short-chain dehydrogenases/reductases (SDR) family.</text>
</comment>
<dbReference type="STRING" id="1121881.SAMN02745225_00244"/>
<keyword evidence="2" id="KW-0560">Oxidoreductase</keyword>
<dbReference type="PRINTS" id="PR00080">
    <property type="entry name" value="SDRFAMILY"/>
</dbReference>
<evidence type="ECO:0000256" key="1">
    <source>
        <dbReference type="ARBA" id="ARBA00006484"/>
    </source>
</evidence>
<proteinExistence type="inferred from homology"/>
<dbReference type="PROSITE" id="PS00061">
    <property type="entry name" value="ADH_SHORT"/>
    <property type="match status" value="1"/>
</dbReference>
<organism evidence="3 4">
    <name type="scientific">Ferrithrix thermotolerans DSM 19514</name>
    <dbReference type="NCBI Taxonomy" id="1121881"/>
    <lineage>
        <taxon>Bacteria</taxon>
        <taxon>Bacillati</taxon>
        <taxon>Actinomycetota</taxon>
        <taxon>Acidimicrobiia</taxon>
        <taxon>Acidimicrobiales</taxon>
        <taxon>Acidimicrobiaceae</taxon>
        <taxon>Ferrithrix</taxon>
    </lineage>
</organism>
<dbReference type="EMBL" id="FQUL01000002">
    <property type="protein sequence ID" value="SHE30671.1"/>
    <property type="molecule type" value="Genomic_DNA"/>
</dbReference>
<dbReference type="Pfam" id="PF13561">
    <property type="entry name" value="adh_short_C2"/>
    <property type="match status" value="1"/>
</dbReference>
<dbReference type="PRINTS" id="PR00081">
    <property type="entry name" value="GDHRDH"/>
</dbReference>
<dbReference type="PANTHER" id="PTHR42760">
    <property type="entry name" value="SHORT-CHAIN DEHYDROGENASES/REDUCTASES FAMILY MEMBER"/>
    <property type="match status" value="1"/>
</dbReference>
<dbReference type="FunFam" id="3.40.50.720:FF:000084">
    <property type="entry name" value="Short-chain dehydrogenase reductase"/>
    <property type="match status" value="1"/>
</dbReference>
<sequence length="262" mass="27657">MLKLDLSGKVAVVTGGNSGLGAASTKALSQCGARVAICHHPSKKVEALKFIETLGGPDSEIIAVSTDVSDYSSVTNAFSEIRSAFGDIDILINNAGVDGSRETLASCDISRWESVIKVNLFGSVYCAKEALKDMTKNQRGTIVNMTSVHEFIPWSGYSAYTASKAALSMLTKTLAQEVGDLNIRVVAVAPGAIKTEINKDAWSSPASLKDLDSKILLGRPGEPHEIGEVVAFLCSPLASYITGTTIVVDGGMLDYPEFRHGG</sequence>
<dbReference type="InterPro" id="IPR020904">
    <property type="entry name" value="Sc_DH/Rdtase_CS"/>
</dbReference>
<reference evidence="4" key="1">
    <citation type="submission" date="2016-11" db="EMBL/GenBank/DDBJ databases">
        <authorList>
            <person name="Varghese N."/>
            <person name="Submissions S."/>
        </authorList>
    </citation>
    <scope>NUCLEOTIDE SEQUENCE [LARGE SCALE GENOMIC DNA]</scope>
    <source>
        <strain evidence="4">DSM 19514</strain>
    </source>
</reference>
<dbReference type="OrthoDB" id="7064009at2"/>
<evidence type="ECO:0000313" key="4">
    <source>
        <dbReference type="Proteomes" id="UP000184295"/>
    </source>
</evidence>
<evidence type="ECO:0000313" key="3">
    <source>
        <dbReference type="EMBL" id="SHE30671.1"/>
    </source>
</evidence>
<name>A0A1M4SEQ6_9ACTN</name>
<dbReference type="Proteomes" id="UP000184295">
    <property type="component" value="Unassembled WGS sequence"/>
</dbReference>
<protein>
    <submittedName>
        <fullName evidence="3">Glucose 1-dehydrogenase</fullName>
    </submittedName>
</protein>